<comment type="caution">
    <text evidence="2">The sequence shown here is derived from an EMBL/GenBank/DDBJ whole genome shotgun (WGS) entry which is preliminary data.</text>
</comment>
<gene>
    <name evidence="2" type="ORF">GM544_14785</name>
</gene>
<evidence type="ECO:0000256" key="1">
    <source>
        <dbReference type="SAM" id="Phobius"/>
    </source>
</evidence>
<keyword evidence="1" id="KW-1133">Transmembrane helix</keyword>
<dbReference type="Proteomes" id="UP000476212">
    <property type="component" value="Unassembled WGS sequence"/>
</dbReference>
<reference evidence="2 3" key="1">
    <citation type="submission" date="2019-11" db="EMBL/GenBank/DDBJ databases">
        <title>Growth characteristics of pneumococcus vary with the chemical composition of the capsule and with environmental conditions.</title>
        <authorList>
            <person name="Tothpal A."/>
            <person name="Desobry K."/>
            <person name="Joshi S."/>
            <person name="Wyllie A.L."/>
            <person name="Weinberger D.M."/>
        </authorList>
    </citation>
    <scope>NUCLEOTIDE SEQUENCE [LARGE SCALE GENOMIC DNA]</scope>
    <source>
        <strain evidence="3">pnumococcus15C</strain>
    </source>
</reference>
<protein>
    <submittedName>
        <fullName evidence="2">Uncharacterized protein</fullName>
    </submittedName>
</protein>
<evidence type="ECO:0000313" key="3">
    <source>
        <dbReference type="Proteomes" id="UP000476212"/>
    </source>
</evidence>
<organism evidence="2 3">
    <name type="scientific">Streptococcus pneumoniae</name>
    <dbReference type="NCBI Taxonomy" id="1313"/>
    <lineage>
        <taxon>Bacteria</taxon>
        <taxon>Bacillati</taxon>
        <taxon>Bacillota</taxon>
        <taxon>Bacilli</taxon>
        <taxon>Lactobacillales</taxon>
        <taxon>Streptococcaceae</taxon>
        <taxon>Streptococcus</taxon>
    </lineage>
</organism>
<keyword evidence="1" id="KW-0472">Membrane</keyword>
<feature type="transmembrane region" description="Helical" evidence="1">
    <location>
        <begin position="56"/>
        <end position="75"/>
    </location>
</feature>
<proteinExistence type="predicted"/>
<feature type="non-terminal residue" evidence="2">
    <location>
        <position position="1"/>
    </location>
</feature>
<dbReference type="AlphaFoldDB" id="A0A6G2DPJ1"/>
<feature type="transmembrane region" description="Helical" evidence="1">
    <location>
        <begin position="13"/>
        <end position="35"/>
    </location>
</feature>
<sequence>IQWNWNIETFGKVSLTLSISNLLMTFINAIGLVIFPLIKRTKTENLPKIYSNLRNALMLVMFAILLFYYPLKFILDIWLPAYK</sequence>
<accession>A0A6G2DPJ1</accession>
<evidence type="ECO:0000313" key="2">
    <source>
        <dbReference type="EMBL" id="MTV91661.1"/>
    </source>
</evidence>
<feature type="non-terminal residue" evidence="2">
    <location>
        <position position="83"/>
    </location>
</feature>
<keyword evidence="1" id="KW-0812">Transmembrane</keyword>
<dbReference type="EMBL" id="WNIB01000855">
    <property type="protein sequence ID" value="MTV91661.1"/>
    <property type="molecule type" value="Genomic_DNA"/>
</dbReference>
<name>A0A6G2DPJ1_STREE</name>